<evidence type="ECO:0000313" key="12">
    <source>
        <dbReference type="Proteomes" id="UP000002754"/>
    </source>
</evidence>
<keyword evidence="2" id="KW-0597">Phosphoprotein</keyword>
<dbReference type="Gene3D" id="3.40.720.10">
    <property type="entry name" value="Alkaline Phosphatase, subunit A"/>
    <property type="match status" value="1"/>
</dbReference>
<dbReference type="PRINTS" id="PR00113">
    <property type="entry name" value="ALKPHPHTASE"/>
</dbReference>
<sequence>MKTFKSVGVVASFFVILVAVIFFFRYAGAEEVVNEEASSGEETKNVIFMIPDGFSAGYATNYRIYKGEETIFDQMLVGMMKTYSEDNWVTDSAAAGTAMATGVKTNNGMISVSSDGEELKTILEAANEAGKSTGLIATSTITHATPAVFASHVESRGSEAEIALQMIEKVDVLLGGGKSNFLPESEGGTQPKQHVVEEAMMKGFQFVETRDELLAIQEDYPKLLGLFAADAMASELERESTTNEPSLAEMTEVAIQTLSKQENGFFLMVEGSQIDWAGHAHDAAWAMTDTEAFEAAIQKAIEFAEQDGNTLVVVAGDHETGGMTVGGYDEYLANVDILHDVSATGNYMASQLNEERSNAHDVLVRYTNIELTKEEEERIMEASDEVLVIVINEIVSERAYVGWSTTAHTGVDVPLYAYGPSSHLFHGVLNNTDIPKRIAKAMKLELNVENH</sequence>
<keyword evidence="4" id="KW-0378">Hydrolase</keyword>
<dbReference type="EMBL" id="JALP01000162">
    <property type="protein sequence ID" value="THG90329.1"/>
    <property type="molecule type" value="Genomic_DNA"/>
</dbReference>
<feature type="binding site" evidence="8">
    <location>
        <position position="275"/>
    </location>
    <ligand>
        <name>Zn(2+)</name>
        <dbReference type="ChEBI" id="CHEBI:29105"/>
        <label>2</label>
    </ligand>
</feature>
<dbReference type="GO" id="GO:0004035">
    <property type="term" value="F:alkaline phosphatase activity"/>
    <property type="evidence" value="ECO:0007669"/>
    <property type="project" value="TreeGrafter"/>
</dbReference>
<dbReference type="Gene3D" id="1.10.60.40">
    <property type="match status" value="1"/>
</dbReference>
<keyword evidence="12" id="KW-1185">Reference proteome</keyword>
<feature type="binding site" evidence="8">
    <location>
        <position position="270"/>
    </location>
    <ligand>
        <name>Mg(2+)</name>
        <dbReference type="ChEBI" id="CHEBI:18420"/>
    </ligand>
</feature>
<evidence type="ECO:0000256" key="5">
    <source>
        <dbReference type="ARBA" id="ARBA00022833"/>
    </source>
</evidence>
<dbReference type="SUPFAM" id="SSF53649">
    <property type="entry name" value="Alkaline phosphatase-like"/>
    <property type="match status" value="1"/>
</dbReference>
<keyword evidence="3 8" id="KW-0479">Metal-binding</keyword>
<evidence type="ECO:0000256" key="4">
    <source>
        <dbReference type="ARBA" id="ARBA00022801"/>
    </source>
</evidence>
<dbReference type="Proteomes" id="UP000002754">
    <property type="component" value="Unassembled WGS sequence"/>
</dbReference>
<evidence type="ECO:0000313" key="11">
    <source>
        <dbReference type="EMBL" id="THG90329.1"/>
    </source>
</evidence>
<feature type="binding site" evidence="8">
    <location>
        <position position="408"/>
    </location>
    <ligand>
        <name>Zn(2+)</name>
        <dbReference type="ChEBI" id="CHEBI:29105"/>
        <label>2</label>
    </ligand>
</feature>
<gene>
    <name evidence="11" type="ORF">AJ85_11415</name>
    <name evidence="10" type="ORF">BALCAV_0201370</name>
</gene>
<evidence type="ECO:0000256" key="6">
    <source>
        <dbReference type="ARBA" id="ARBA00022842"/>
    </source>
</evidence>
<evidence type="ECO:0000313" key="10">
    <source>
        <dbReference type="EMBL" id="KGA98932.1"/>
    </source>
</evidence>
<dbReference type="eggNOG" id="COG1785">
    <property type="taxonomic scope" value="Bacteria"/>
</dbReference>
<comment type="cofactor">
    <cofactor evidence="8">
        <name>Zn(2+)</name>
        <dbReference type="ChEBI" id="CHEBI:29105"/>
    </cofactor>
    <text evidence="8">Binds 2 Zn(2+) ions.</text>
</comment>
<dbReference type="AlphaFoldDB" id="A0A094YZE2"/>
<dbReference type="Proteomes" id="UP000297014">
    <property type="component" value="Unassembled WGS sequence"/>
</dbReference>
<dbReference type="Pfam" id="PF00245">
    <property type="entry name" value="Alk_phosphatase"/>
    <property type="match status" value="1"/>
</dbReference>
<dbReference type="CDD" id="cd16012">
    <property type="entry name" value="ALP"/>
    <property type="match status" value="1"/>
</dbReference>
<dbReference type="InterPro" id="IPR001952">
    <property type="entry name" value="Alkaline_phosphatase"/>
</dbReference>
<feature type="binding site" evidence="8">
    <location>
        <position position="318"/>
    </location>
    <ligand>
        <name>Zn(2+)</name>
        <dbReference type="ChEBI" id="CHEBI:29105"/>
        <label>2</label>
    </ligand>
</feature>
<name>A0A094YZE2_ALKAL</name>
<feature type="binding site" evidence="8">
    <location>
        <position position="52"/>
    </location>
    <ligand>
        <name>Mg(2+)</name>
        <dbReference type="ChEBI" id="CHEBI:18420"/>
    </ligand>
</feature>
<feature type="binding site" evidence="8">
    <location>
        <position position="143"/>
    </location>
    <ligand>
        <name>Mg(2+)</name>
        <dbReference type="ChEBI" id="CHEBI:18420"/>
    </ligand>
</feature>
<comment type="caution">
    <text evidence="10">The sequence shown here is derived from an EMBL/GenBank/DDBJ whole genome shotgun (WGS) entry which is preliminary data.</text>
</comment>
<dbReference type="GO" id="GO:0046872">
    <property type="term" value="F:metal ion binding"/>
    <property type="evidence" value="ECO:0007669"/>
    <property type="project" value="UniProtKB-KW"/>
</dbReference>
<feature type="binding site" evidence="8">
    <location>
        <position position="52"/>
    </location>
    <ligand>
        <name>Zn(2+)</name>
        <dbReference type="ChEBI" id="CHEBI:29105"/>
        <label>2</label>
    </ligand>
</feature>
<dbReference type="PROSITE" id="PS00123">
    <property type="entry name" value="ALKALINE_PHOSPHATASE"/>
    <property type="match status" value="1"/>
</dbReference>
<dbReference type="InterPro" id="IPR018299">
    <property type="entry name" value="Alkaline_phosphatase_AS"/>
</dbReference>
<feature type="binding site" evidence="8">
    <location>
        <position position="145"/>
    </location>
    <ligand>
        <name>Mg(2+)</name>
        <dbReference type="ChEBI" id="CHEBI:18420"/>
    </ligand>
</feature>
<dbReference type="PANTHER" id="PTHR11596">
    <property type="entry name" value="ALKALINE PHOSPHATASE"/>
    <property type="match status" value="1"/>
</dbReference>
<dbReference type="OrthoDB" id="9794455at2"/>
<dbReference type="STRING" id="1218173.BALCAV_0201370"/>
<evidence type="ECO:0000313" key="13">
    <source>
        <dbReference type="Proteomes" id="UP000297014"/>
    </source>
</evidence>
<comment type="similarity">
    <text evidence="1 9">Belongs to the alkaline phosphatase family.</text>
</comment>
<evidence type="ECO:0000256" key="3">
    <source>
        <dbReference type="ARBA" id="ARBA00022723"/>
    </source>
</evidence>
<evidence type="ECO:0000256" key="9">
    <source>
        <dbReference type="RuleBase" id="RU003946"/>
    </source>
</evidence>
<evidence type="ECO:0000256" key="8">
    <source>
        <dbReference type="PIRSR" id="PIRSR601952-2"/>
    </source>
</evidence>
<dbReference type="RefSeq" id="WP_003324290.1">
    <property type="nucleotide sequence ID" value="NZ_ALPT02000003.1"/>
</dbReference>
<comment type="cofactor">
    <cofactor evidence="8">
        <name>Mg(2+)</name>
        <dbReference type="ChEBI" id="CHEBI:18420"/>
    </cofactor>
    <text evidence="8">Binds 1 Mg(2+) ion.</text>
</comment>
<proteinExistence type="inferred from homology"/>
<organism evidence="10 12">
    <name type="scientific">Alkalihalobacillus alcalophilus ATCC 27647 = CGMCC 1.3604</name>
    <dbReference type="NCBI Taxonomy" id="1218173"/>
    <lineage>
        <taxon>Bacteria</taxon>
        <taxon>Bacillati</taxon>
        <taxon>Bacillota</taxon>
        <taxon>Bacilli</taxon>
        <taxon>Bacillales</taxon>
        <taxon>Bacillaceae</taxon>
        <taxon>Alkalihalobacillus</taxon>
    </lineage>
</organism>
<dbReference type="PANTHER" id="PTHR11596:SF5">
    <property type="entry name" value="ALKALINE PHOSPHATASE"/>
    <property type="match status" value="1"/>
</dbReference>
<keyword evidence="6 8" id="KW-0460">Magnesium</keyword>
<feature type="binding site" evidence="8">
    <location>
        <position position="279"/>
    </location>
    <ligand>
        <name>Zn(2+)</name>
        <dbReference type="ChEBI" id="CHEBI:29105"/>
        <label>2</label>
    </ligand>
</feature>
<evidence type="ECO:0000256" key="7">
    <source>
        <dbReference type="PIRSR" id="PIRSR601952-1"/>
    </source>
</evidence>
<feature type="binding site" evidence="8">
    <location>
        <position position="317"/>
    </location>
    <ligand>
        <name>Zn(2+)</name>
        <dbReference type="ChEBI" id="CHEBI:29105"/>
        <label>2</label>
    </ligand>
</feature>
<accession>A0A094YZE2</accession>
<dbReference type="EMBL" id="ALPT02000003">
    <property type="protein sequence ID" value="KGA98932.1"/>
    <property type="molecule type" value="Genomic_DNA"/>
</dbReference>
<dbReference type="InterPro" id="IPR017850">
    <property type="entry name" value="Alkaline_phosphatase_core_sf"/>
</dbReference>
<feature type="active site" description="Phosphoserine intermediate" evidence="7">
    <location>
        <position position="92"/>
    </location>
</feature>
<evidence type="ECO:0000256" key="1">
    <source>
        <dbReference type="ARBA" id="ARBA00005984"/>
    </source>
</evidence>
<protein>
    <submittedName>
        <fullName evidence="10">Alkaline phosphatase</fullName>
    </submittedName>
</protein>
<dbReference type="SMART" id="SM00098">
    <property type="entry name" value="alkPPc"/>
    <property type="match status" value="1"/>
</dbReference>
<reference evidence="10 12" key="1">
    <citation type="journal article" date="2014" name="Genome Announc.">
        <title>Draft Genome Sequence of Bacillus alcalophilus AV1934, a Classic Alkaliphile Isolated from Human Feces in 1934.</title>
        <authorList>
            <person name="Attie O."/>
            <person name="Jayaprakash A."/>
            <person name="Shah H."/>
            <person name="Paulsen I.T."/>
            <person name="Morino M."/>
            <person name="Takahashi Y."/>
            <person name="Narumi I."/>
            <person name="Sachidanandam R."/>
            <person name="Satoh K."/>
            <person name="Ito M."/>
            <person name="Krulwich T.A."/>
        </authorList>
    </citation>
    <scope>NUCLEOTIDE SEQUENCE [LARGE SCALE GENOMIC DNA]</scope>
    <source>
        <strain evidence="10 12">AV1934</strain>
    </source>
</reference>
<reference evidence="11 13" key="2">
    <citation type="submission" date="2014-01" db="EMBL/GenBank/DDBJ databases">
        <title>Draft genome sequencing of Bacillus alcalophilus CGMCC 1.3604.</title>
        <authorList>
            <person name="Yang J."/>
            <person name="Diao L."/>
            <person name="Yang S."/>
        </authorList>
    </citation>
    <scope>NUCLEOTIDE SEQUENCE [LARGE SCALE GENOMIC DNA]</scope>
    <source>
        <strain evidence="11 13">CGMCC 1.3604</strain>
    </source>
</reference>
<evidence type="ECO:0000256" key="2">
    <source>
        <dbReference type="ARBA" id="ARBA00022553"/>
    </source>
</evidence>
<keyword evidence="5 8" id="KW-0862">Zinc</keyword>